<keyword evidence="7" id="KW-0472">Membrane</keyword>
<dbReference type="PANTHER" id="PTHR12137:SF54">
    <property type="entry name" value="CARBOHYDRATE SULFOTRANSFERASE"/>
    <property type="match status" value="1"/>
</dbReference>
<reference evidence="11" key="1">
    <citation type="submission" date="2025-08" db="UniProtKB">
        <authorList>
            <consortium name="RefSeq"/>
        </authorList>
    </citation>
    <scope>IDENTIFICATION</scope>
</reference>
<proteinExistence type="inferred from homology"/>
<dbReference type="RefSeq" id="XP_012946039.1">
    <property type="nucleotide sequence ID" value="XM_013090585.2"/>
</dbReference>
<sequence>MSVFPVMTCSWLDHKVKFAVVVTMCFTSLATVFVFQSKSTFISLQHHIMELPTECAPVLVDTSKLVSSRSVPASLSDWGTVMVQRRLHLLQACRALSLQRKPLTKMEALYAQKLQLVYCPIPKVGCSFWKRVFATMALSLDVSPLELSSLDIHKSVHTLSLNQQPARHYQTALLSSIKFMFTRDPYRRAFSGYCDKLFVFSFETMPIAETIRGSNGRPSSFNGTLDPVTRDWLLNRLNVTFAESLQYSLGFYTHGHDKVDVHFTPSSQICKPCGVHFDFIGKMETFNNDTEFILKFLNQSQILERMGDIEGNNEISIVSDVCKRTFLALKKFGITDEIVLDSVLKRVWKLFKIRGFLNEYQDYPVRSLREYTQLTAQRFTQLSLHALKHSGIREVRKKQRDEYLVRAFRSVPLKILRNFRSAVTHDCVIFDYDCSPPEVFADRKNNGDEEDNVFSNDKYVGYKSVDYEYS</sequence>
<keyword evidence="4" id="KW-0812">Transmembrane</keyword>
<evidence type="ECO:0000313" key="11">
    <source>
        <dbReference type="RefSeq" id="XP_012946039.1"/>
    </source>
</evidence>
<evidence type="ECO:0000256" key="8">
    <source>
        <dbReference type="ARBA" id="ARBA00023180"/>
    </source>
</evidence>
<dbReference type="PANTHER" id="PTHR12137">
    <property type="entry name" value="CARBOHYDRATE SULFOTRANSFERASE"/>
    <property type="match status" value="1"/>
</dbReference>
<evidence type="ECO:0000256" key="9">
    <source>
        <dbReference type="RuleBase" id="RU364020"/>
    </source>
</evidence>
<dbReference type="InterPro" id="IPR005331">
    <property type="entry name" value="Sulfotransferase"/>
</dbReference>
<evidence type="ECO:0000256" key="2">
    <source>
        <dbReference type="ARBA" id="ARBA00006339"/>
    </source>
</evidence>
<keyword evidence="3 9" id="KW-0808">Transferase</keyword>
<keyword evidence="6 9" id="KW-0333">Golgi apparatus</keyword>
<evidence type="ECO:0000256" key="1">
    <source>
        <dbReference type="ARBA" id="ARBA00004323"/>
    </source>
</evidence>
<evidence type="ECO:0000256" key="3">
    <source>
        <dbReference type="ARBA" id="ARBA00022679"/>
    </source>
</evidence>
<dbReference type="EC" id="2.8.2.-" evidence="9"/>
<evidence type="ECO:0000256" key="6">
    <source>
        <dbReference type="ARBA" id="ARBA00023034"/>
    </source>
</evidence>
<comment type="similarity">
    <text evidence="2 9">Belongs to the sulfotransferase 2 family.</text>
</comment>
<comment type="subcellular location">
    <subcellularLocation>
        <location evidence="1 9">Golgi apparatus membrane</location>
        <topology evidence="1 9">Single-pass type II membrane protein</topology>
    </subcellularLocation>
</comment>
<keyword evidence="10" id="KW-1185">Reference proteome</keyword>
<keyword evidence="9" id="KW-0735">Signal-anchor</keyword>
<evidence type="ECO:0000256" key="5">
    <source>
        <dbReference type="ARBA" id="ARBA00022989"/>
    </source>
</evidence>
<name>A0ABM1AEA9_APLCA</name>
<protein>
    <recommendedName>
        <fullName evidence="9">Carbohydrate sulfotransferase</fullName>
        <ecNumber evidence="9">2.8.2.-</ecNumber>
    </recommendedName>
</protein>
<dbReference type="Pfam" id="PF03567">
    <property type="entry name" value="Sulfotransfer_2"/>
    <property type="match status" value="1"/>
</dbReference>
<organism evidence="10 11">
    <name type="scientific">Aplysia californica</name>
    <name type="common">California sea hare</name>
    <dbReference type="NCBI Taxonomy" id="6500"/>
    <lineage>
        <taxon>Eukaryota</taxon>
        <taxon>Metazoa</taxon>
        <taxon>Spiralia</taxon>
        <taxon>Lophotrochozoa</taxon>
        <taxon>Mollusca</taxon>
        <taxon>Gastropoda</taxon>
        <taxon>Heterobranchia</taxon>
        <taxon>Euthyneura</taxon>
        <taxon>Tectipleura</taxon>
        <taxon>Aplysiida</taxon>
        <taxon>Aplysioidea</taxon>
        <taxon>Aplysiidae</taxon>
        <taxon>Aplysia</taxon>
    </lineage>
</organism>
<keyword evidence="5" id="KW-1133">Transmembrane helix</keyword>
<evidence type="ECO:0000256" key="7">
    <source>
        <dbReference type="ARBA" id="ARBA00023136"/>
    </source>
</evidence>
<evidence type="ECO:0000256" key="4">
    <source>
        <dbReference type="ARBA" id="ARBA00022692"/>
    </source>
</evidence>
<evidence type="ECO:0000313" key="10">
    <source>
        <dbReference type="Proteomes" id="UP000694888"/>
    </source>
</evidence>
<accession>A0ABM1AEA9</accession>
<dbReference type="InterPro" id="IPR018011">
    <property type="entry name" value="Carb_sulfotrans_8-10"/>
</dbReference>
<dbReference type="Proteomes" id="UP000694888">
    <property type="component" value="Unplaced"/>
</dbReference>
<gene>
    <name evidence="11" type="primary">LOC101848867</name>
</gene>
<dbReference type="GeneID" id="101848867"/>
<keyword evidence="9" id="KW-0119">Carbohydrate metabolism</keyword>
<keyword evidence="8 9" id="KW-0325">Glycoprotein</keyword>